<evidence type="ECO:0000259" key="3">
    <source>
        <dbReference type="Pfam" id="PF04101"/>
    </source>
</evidence>
<gene>
    <name evidence="4" type="ORF">BFC18_19550</name>
</gene>
<dbReference type="Gene3D" id="3.40.50.2000">
    <property type="entry name" value="Glycogen Phosphorylase B"/>
    <property type="match status" value="1"/>
</dbReference>
<dbReference type="InterPro" id="IPR007235">
    <property type="entry name" value="Glyco_trans_28_C"/>
</dbReference>
<evidence type="ECO:0000313" key="5">
    <source>
        <dbReference type="Proteomes" id="UP000175691"/>
    </source>
</evidence>
<organism evidence="4 5">
    <name type="scientific">Alteromonas confluentis</name>
    <dbReference type="NCBI Taxonomy" id="1656094"/>
    <lineage>
        <taxon>Bacteria</taxon>
        <taxon>Pseudomonadati</taxon>
        <taxon>Pseudomonadota</taxon>
        <taxon>Gammaproteobacteria</taxon>
        <taxon>Alteromonadales</taxon>
        <taxon>Alteromonadaceae</taxon>
        <taxon>Alteromonas/Salinimonas group</taxon>
        <taxon>Alteromonas</taxon>
    </lineage>
</organism>
<feature type="binding site" evidence="2">
    <location>
        <position position="152"/>
    </location>
    <ligand>
        <name>substrate</name>
    </ligand>
</feature>
<feature type="domain" description="Glycosyl transferase family 28 C-terminal" evidence="3">
    <location>
        <begin position="174"/>
        <end position="320"/>
    </location>
</feature>
<dbReference type="SUPFAM" id="SSF53756">
    <property type="entry name" value="UDP-Glycosyltransferase/glycogen phosphorylase"/>
    <property type="match status" value="1"/>
</dbReference>
<dbReference type="AlphaFoldDB" id="A0A1E7Z692"/>
<comment type="caution">
    <text evidence="4">The sequence shown here is derived from an EMBL/GenBank/DDBJ whole genome shotgun (WGS) entry which is preliminary data.</text>
</comment>
<keyword evidence="5" id="KW-1185">Reference proteome</keyword>
<evidence type="ECO:0000313" key="4">
    <source>
        <dbReference type="EMBL" id="OFC68941.1"/>
    </source>
</evidence>
<dbReference type="EMBL" id="MDHN01000041">
    <property type="protein sequence ID" value="OFC68941.1"/>
    <property type="molecule type" value="Genomic_DNA"/>
</dbReference>
<accession>A0A1E7Z692</accession>
<dbReference type="NCBIfam" id="TIGR03590">
    <property type="entry name" value="PseG"/>
    <property type="match status" value="1"/>
</dbReference>
<evidence type="ECO:0000256" key="1">
    <source>
        <dbReference type="PIRSR" id="PIRSR620023-1"/>
    </source>
</evidence>
<feature type="binding site" evidence="2">
    <location>
        <position position="255"/>
    </location>
    <ligand>
        <name>substrate</name>
    </ligand>
</feature>
<dbReference type="GO" id="GO:0016787">
    <property type="term" value="F:hydrolase activity"/>
    <property type="evidence" value="ECO:0007669"/>
    <property type="project" value="UniProtKB-KW"/>
</dbReference>
<reference evidence="4 5" key="1">
    <citation type="submission" date="2016-08" db="EMBL/GenBank/DDBJ databases">
        <authorList>
            <person name="Seilhamer J.J."/>
        </authorList>
    </citation>
    <scope>NUCLEOTIDE SEQUENCE [LARGE SCALE GENOMIC DNA]</scope>
    <source>
        <strain evidence="4 5">KCTC 42603</strain>
    </source>
</reference>
<proteinExistence type="predicted"/>
<protein>
    <submittedName>
        <fullName evidence="4">UDP-2,4-diacetamido-2,4, 6-trideoxy-beta-L-altropyranose hydrolase</fullName>
    </submittedName>
</protein>
<dbReference type="Gene3D" id="3.40.50.11190">
    <property type="match status" value="1"/>
</dbReference>
<keyword evidence="4" id="KW-0378">Hydrolase</keyword>
<dbReference type="OrthoDB" id="9788924at2"/>
<name>A0A1E7Z692_9ALTE</name>
<dbReference type="Proteomes" id="UP000175691">
    <property type="component" value="Unassembled WGS sequence"/>
</dbReference>
<feature type="active site" description="Proton acceptor" evidence="1">
    <location>
        <position position="17"/>
    </location>
</feature>
<dbReference type="STRING" id="1656094.BFC18_19550"/>
<dbReference type="InterPro" id="IPR020023">
    <property type="entry name" value="PseG"/>
</dbReference>
<dbReference type="RefSeq" id="WP_070127046.1">
    <property type="nucleotide sequence ID" value="NZ_MDHN01000041.1"/>
</dbReference>
<sequence>MLIAFRVDASHYIGAGHGMRCLTLAKSLNTMLQNWVPDIQMTFVATKGADMLLGLIREQGFGYIEVDDIASSVAHIPADLWIIDHYQLDQRFESELVNAGKKVMVIDDLANRDHHCDLLLDCNLTDNFTQRYQHLIPEKCEVLLGPQYALLREEFYLDGSSHQQTHSAAPRVLICFGGSDPVNMTTTALDALELCKESRLSADVVIGSSHRNKQDILERVSHCQHIDVHIDCTYMAALMRKADVMIGAGGSMHWERCISQLPGLVVTIAENQIESTVCVSKQEACVYAGHYNEVSAKCIASLLTAMLSDTNKLAAMAQQAGAILPAKAGTPEVCRQIIRHLLPEVNLMIQQRQQHQQHQQQQQ</sequence>
<dbReference type="GO" id="GO:0016758">
    <property type="term" value="F:hexosyltransferase activity"/>
    <property type="evidence" value="ECO:0007669"/>
    <property type="project" value="InterPro"/>
</dbReference>
<evidence type="ECO:0000256" key="2">
    <source>
        <dbReference type="PIRSR" id="PIRSR620023-2"/>
    </source>
</evidence>
<dbReference type="Pfam" id="PF04101">
    <property type="entry name" value="Glyco_tran_28_C"/>
    <property type="match status" value="1"/>
</dbReference>